<dbReference type="InterPro" id="IPR039498">
    <property type="entry name" value="NTP_transf_5"/>
</dbReference>
<proteinExistence type="predicted"/>
<comment type="caution">
    <text evidence="1">The sequence shown here is derived from an EMBL/GenBank/DDBJ whole genome shotgun (WGS) entry which is preliminary data.</text>
</comment>
<feature type="non-terminal residue" evidence="1">
    <location>
        <position position="1"/>
    </location>
</feature>
<reference evidence="1" key="1">
    <citation type="submission" date="2020-10" db="EMBL/GenBank/DDBJ databases">
        <authorList>
            <person name="Gilroy R."/>
        </authorList>
    </citation>
    <scope>NUCLEOTIDE SEQUENCE</scope>
    <source>
        <strain evidence="1">20514</strain>
    </source>
</reference>
<reference evidence="1" key="2">
    <citation type="journal article" date="2021" name="PeerJ">
        <title>Extensive microbial diversity within the chicken gut microbiome revealed by metagenomics and culture.</title>
        <authorList>
            <person name="Gilroy R."/>
            <person name="Ravi A."/>
            <person name="Getino M."/>
            <person name="Pursley I."/>
            <person name="Horton D.L."/>
            <person name="Alikhan N.F."/>
            <person name="Baker D."/>
            <person name="Gharbi K."/>
            <person name="Hall N."/>
            <person name="Watson M."/>
            <person name="Adriaenssens E.M."/>
            <person name="Foster-Nyarko E."/>
            <person name="Jarju S."/>
            <person name="Secka A."/>
            <person name="Antonio M."/>
            <person name="Oren A."/>
            <person name="Chaudhuri R.R."/>
            <person name="La Ragione R."/>
            <person name="Hildebrand F."/>
            <person name="Pallen M.J."/>
        </authorList>
    </citation>
    <scope>NUCLEOTIDE SEQUENCE</scope>
    <source>
        <strain evidence="1">20514</strain>
    </source>
</reference>
<sequence>RLASQGIPSVLLKGQGNAVWYRNPLHRQCGDIDLYVGPGNFGRAAGLIRGWKEISDEKPESIKHIGFSFGGLILELHREAFYFPRKKDNDVYRPWETRELAREGFTVTLGEGEKAGTVRVPPPDFNLFYIFCHAFHHFMQSGLGLRQLCDIACLLHACHGSLDTGAFRERLEAFRLDREWKLFAGILVDKLGLPAGEAPMYDPGCGKDAEKLLSNIFSDGNFGHHSALPDFSRCPVPLRKIGNLGIHHIMLARRLGITRRQTLRYYAYMWSEGLKHLFR</sequence>
<evidence type="ECO:0000313" key="2">
    <source>
        <dbReference type="Proteomes" id="UP000810252"/>
    </source>
</evidence>
<dbReference type="Proteomes" id="UP000810252">
    <property type="component" value="Unassembled WGS sequence"/>
</dbReference>
<dbReference type="AlphaFoldDB" id="A0A9D9EM41"/>
<organism evidence="1 2">
    <name type="scientific">Candidatus Cryptobacteroides merdigallinarum</name>
    <dbReference type="NCBI Taxonomy" id="2840770"/>
    <lineage>
        <taxon>Bacteria</taxon>
        <taxon>Pseudomonadati</taxon>
        <taxon>Bacteroidota</taxon>
        <taxon>Bacteroidia</taxon>
        <taxon>Bacteroidales</taxon>
        <taxon>Candidatus Cryptobacteroides</taxon>
    </lineage>
</organism>
<protein>
    <submittedName>
        <fullName evidence="1">Nucleotidyltransferase family protein</fullName>
    </submittedName>
</protein>
<accession>A0A9D9EM41</accession>
<name>A0A9D9EM41_9BACT</name>
<dbReference type="EMBL" id="JADIMQ010000106">
    <property type="protein sequence ID" value="MBO8449090.1"/>
    <property type="molecule type" value="Genomic_DNA"/>
</dbReference>
<evidence type="ECO:0000313" key="1">
    <source>
        <dbReference type="EMBL" id="MBO8449090.1"/>
    </source>
</evidence>
<gene>
    <name evidence="1" type="ORF">IAC29_07465</name>
</gene>
<dbReference type="Pfam" id="PF14907">
    <property type="entry name" value="NTP_transf_5"/>
    <property type="match status" value="1"/>
</dbReference>